<keyword evidence="1" id="KW-0472">Membrane</keyword>
<evidence type="ECO:0000313" key="3">
    <source>
        <dbReference type="Proteomes" id="UP000472272"/>
    </source>
</evidence>
<protein>
    <recommendedName>
        <fullName evidence="4">Cytochrome P450 family 4 subfamily B member 1</fullName>
    </recommendedName>
</protein>
<evidence type="ECO:0000256" key="1">
    <source>
        <dbReference type="SAM" id="Phobius"/>
    </source>
</evidence>
<dbReference type="OMA" id="QITSHRE"/>
<keyword evidence="3" id="KW-1185">Reference proteome</keyword>
<feature type="transmembrane region" description="Helical" evidence="1">
    <location>
        <begin position="6"/>
        <end position="23"/>
    </location>
</feature>
<name>A0A670K412_PODMU</name>
<dbReference type="AlphaFoldDB" id="A0A670K412"/>
<reference evidence="2" key="2">
    <citation type="submission" date="2025-08" db="UniProtKB">
        <authorList>
            <consortium name="Ensembl"/>
        </authorList>
    </citation>
    <scope>IDENTIFICATION</scope>
</reference>
<sequence length="115" mass="13212">MDLSRIWHLAIVFCLTCVLVKVIQLHRRRQELLKVLSCFPGPPTHWLYGNISETTGPWIGKNWSLLYPFAFPLWFGNFSACLNITHPDYAKPLLARAGKKKKGIDIWLTGVHVHC</sequence>
<proteinExistence type="predicted"/>
<keyword evidence="1" id="KW-1133">Transmembrane helix</keyword>
<reference evidence="2" key="3">
    <citation type="submission" date="2025-09" db="UniProtKB">
        <authorList>
            <consortium name="Ensembl"/>
        </authorList>
    </citation>
    <scope>IDENTIFICATION</scope>
</reference>
<accession>A0A670K412</accession>
<dbReference type="Proteomes" id="UP000472272">
    <property type="component" value="Chromosome 16"/>
</dbReference>
<organism evidence="2 3">
    <name type="scientific">Podarcis muralis</name>
    <name type="common">Wall lizard</name>
    <name type="synonym">Lacerta muralis</name>
    <dbReference type="NCBI Taxonomy" id="64176"/>
    <lineage>
        <taxon>Eukaryota</taxon>
        <taxon>Metazoa</taxon>
        <taxon>Chordata</taxon>
        <taxon>Craniata</taxon>
        <taxon>Vertebrata</taxon>
        <taxon>Euteleostomi</taxon>
        <taxon>Lepidosauria</taxon>
        <taxon>Squamata</taxon>
        <taxon>Bifurcata</taxon>
        <taxon>Unidentata</taxon>
        <taxon>Episquamata</taxon>
        <taxon>Laterata</taxon>
        <taxon>Lacertibaenia</taxon>
        <taxon>Lacertidae</taxon>
        <taxon>Podarcis</taxon>
    </lineage>
</organism>
<evidence type="ECO:0008006" key="4">
    <source>
        <dbReference type="Google" id="ProtNLM"/>
    </source>
</evidence>
<dbReference type="GeneTree" id="ENSGT00940000161527"/>
<evidence type="ECO:0000313" key="2">
    <source>
        <dbReference type="Ensembl" id="ENSPMRP00000032278.1"/>
    </source>
</evidence>
<dbReference type="Ensembl" id="ENSPMRT00000034232.1">
    <property type="protein sequence ID" value="ENSPMRP00000032278.1"/>
    <property type="gene ID" value="ENSPMRG00000020926.1"/>
</dbReference>
<reference evidence="2 3" key="1">
    <citation type="journal article" date="2019" name="Proc. Natl. Acad. Sci. U.S.A.">
        <title>Regulatory changes in pterin and carotenoid genes underlie balanced color polymorphisms in the wall lizard.</title>
        <authorList>
            <person name="Andrade P."/>
            <person name="Pinho C."/>
            <person name="Perez I de Lanuza G."/>
            <person name="Afonso S."/>
            <person name="Brejcha J."/>
            <person name="Rubin C.J."/>
            <person name="Wallerman O."/>
            <person name="Pereira P."/>
            <person name="Sabatino S.J."/>
            <person name="Bellati A."/>
            <person name="Pellitteri-Rosa D."/>
            <person name="Bosakova Z."/>
            <person name="Bunikis I."/>
            <person name="Carretero M.A."/>
            <person name="Feiner N."/>
            <person name="Marsik P."/>
            <person name="Pauperio F."/>
            <person name="Salvi D."/>
            <person name="Soler L."/>
            <person name="While G.M."/>
            <person name="Uller T."/>
            <person name="Font E."/>
            <person name="Andersson L."/>
            <person name="Carneiro M."/>
        </authorList>
    </citation>
    <scope>NUCLEOTIDE SEQUENCE</scope>
</reference>
<keyword evidence="1" id="KW-0812">Transmembrane</keyword>